<reference evidence="1 2" key="1">
    <citation type="submission" date="2020-12" db="EMBL/GenBank/DDBJ databases">
        <title>FDA dAtabase for Regulatory Grade micrObial Sequences (FDA-ARGOS): Supporting development and validation of Infectious Disease Dx tests.</title>
        <authorList>
            <person name="Nelson B."/>
            <person name="Plummer A."/>
            <person name="Tallon L."/>
            <person name="Sadzewicz L."/>
            <person name="Zhao X."/>
            <person name="Boylan J."/>
            <person name="Ott S."/>
            <person name="Bowen H."/>
            <person name="Vavikolanu K."/>
            <person name="Mehta A."/>
            <person name="Aluvathingal J."/>
            <person name="Nadendla S."/>
            <person name="Myers T."/>
            <person name="Yan Y."/>
            <person name="Sichtig H."/>
        </authorList>
    </citation>
    <scope>NUCLEOTIDE SEQUENCE [LARGE SCALE GENOMIC DNA]</scope>
    <source>
        <strain evidence="1 2">FDAARGOS_923</strain>
    </source>
</reference>
<dbReference type="RefSeq" id="WP_016885833.1">
    <property type="nucleotide sequence ID" value="NZ_CP023729.1"/>
</dbReference>
<dbReference type="AlphaFoldDB" id="A0AB37GGX0"/>
<accession>A0AB37GGX0</accession>
<dbReference type="GO" id="GO:0003677">
    <property type="term" value="F:DNA binding"/>
    <property type="evidence" value="ECO:0007669"/>
    <property type="project" value="UniProtKB-KW"/>
</dbReference>
<organism evidence="1 2">
    <name type="scientific">Bacillus licheniformis</name>
    <dbReference type="NCBI Taxonomy" id="1402"/>
    <lineage>
        <taxon>Bacteria</taxon>
        <taxon>Bacillati</taxon>
        <taxon>Bacillota</taxon>
        <taxon>Bacilli</taxon>
        <taxon>Bacillales</taxon>
        <taxon>Bacillaceae</taxon>
        <taxon>Bacillus</taxon>
    </lineage>
</organism>
<name>A0AB37GGX0_BACLI</name>
<evidence type="ECO:0000313" key="1">
    <source>
        <dbReference type="EMBL" id="QPR71999.1"/>
    </source>
</evidence>
<dbReference type="InterPro" id="IPR013324">
    <property type="entry name" value="RNA_pol_sigma_r3/r4-like"/>
</dbReference>
<dbReference type="SUPFAM" id="SSF88659">
    <property type="entry name" value="Sigma3 and sigma4 domains of RNA polymerase sigma factors"/>
    <property type="match status" value="1"/>
</dbReference>
<dbReference type="EMBL" id="CP065647">
    <property type="protein sequence ID" value="QPR71999.1"/>
    <property type="molecule type" value="Genomic_DNA"/>
</dbReference>
<protein>
    <submittedName>
        <fullName evidence="1">DNA-binding response regulator</fullName>
    </submittedName>
</protein>
<dbReference type="Proteomes" id="UP000595038">
    <property type="component" value="Chromosome"/>
</dbReference>
<gene>
    <name evidence="1" type="ORF">I6G80_19580</name>
</gene>
<proteinExistence type="predicted"/>
<evidence type="ECO:0000313" key="2">
    <source>
        <dbReference type="Proteomes" id="UP000595038"/>
    </source>
</evidence>
<sequence length="148" mass="17468">MIKSKSEIHYLIKNYCWMMQLIIMKRQEMVNGSQSLTAKYGIEATLPSAKGNTSDPVYLEVLRIEKHNKKVEKMKKNLQFILKHQDVITDEKNAYIFNRLLDGLTLREIGHEMNISFAQVNRRKNEIVDQIYEAQFKEEMTRMAQTKI</sequence>
<keyword evidence="1" id="KW-0238">DNA-binding</keyword>